<accession>A0A317SLP1</accession>
<reference evidence="5 6" key="1">
    <citation type="submission" date="2018-03" db="EMBL/GenBank/DDBJ databases">
        <title>Genomes of Pezizomycetes fungi and the evolution of truffles.</title>
        <authorList>
            <person name="Murat C."/>
            <person name="Payen T."/>
            <person name="Noel B."/>
            <person name="Kuo A."/>
            <person name="Martin F.M."/>
        </authorList>
    </citation>
    <scope>NUCLEOTIDE SEQUENCE [LARGE SCALE GENOMIC DNA]</scope>
    <source>
        <strain evidence="5">091103-1</strain>
    </source>
</reference>
<dbReference type="SUPFAM" id="SSF48403">
    <property type="entry name" value="Ankyrin repeat"/>
    <property type="match status" value="1"/>
</dbReference>
<comment type="caution">
    <text evidence="5">The sequence shown here is derived from an EMBL/GenBank/DDBJ whole genome shotgun (WGS) entry which is preliminary data.</text>
</comment>
<evidence type="ECO:0000313" key="5">
    <source>
        <dbReference type="EMBL" id="PWW75243.1"/>
    </source>
</evidence>
<name>A0A317SLP1_9PEZI</name>
<keyword evidence="6" id="KW-1185">Reference proteome</keyword>
<evidence type="ECO:0000256" key="2">
    <source>
        <dbReference type="SAM" id="MobiDB-lite"/>
    </source>
</evidence>
<dbReference type="PANTHER" id="PTHR10039:SF14">
    <property type="entry name" value="NACHT DOMAIN-CONTAINING PROTEIN"/>
    <property type="match status" value="1"/>
</dbReference>
<dbReference type="EMBL" id="PYWC01000049">
    <property type="protein sequence ID" value="PWW75243.1"/>
    <property type="molecule type" value="Genomic_DNA"/>
</dbReference>
<gene>
    <name evidence="5" type="ORF">C7212DRAFT_358351</name>
</gene>
<dbReference type="Pfam" id="PF24883">
    <property type="entry name" value="NPHP3_N"/>
    <property type="match status" value="1"/>
</dbReference>
<dbReference type="Proteomes" id="UP000246991">
    <property type="component" value="Unassembled WGS sequence"/>
</dbReference>
<dbReference type="SMART" id="SM00248">
    <property type="entry name" value="ANK"/>
    <property type="match status" value="2"/>
</dbReference>
<organism evidence="5 6">
    <name type="scientific">Tuber magnatum</name>
    <name type="common">white Piedmont truffle</name>
    <dbReference type="NCBI Taxonomy" id="42249"/>
    <lineage>
        <taxon>Eukaryota</taxon>
        <taxon>Fungi</taxon>
        <taxon>Dikarya</taxon>
        <taxon>Ascomycota</taxon>
        <taxon>Pezizomycotina</taxon>
        <taxon>Pezizomycetes</taxon>
        <taxon>Pezizales</taxon>
        <taxon>Tuberaceae</taxon>
        <taxon>Tuber</taxon>
    </lineage>
</organism>
<feature type="region of interest" description="Disordered" evidence="2">
    <location>
        <begin position="1"/>
        <end position="22"/>
    </location>
</feature>
<protein>
    <submittedName>
        <fullName evidence="5">Uncharacterized protein</fullName>
    </submittedName>
</protein>
<dbReference type="InterPro" id="IPR036770">
    <property type="entry name" value="Ankyrin_rpt-contain_sf"/>
</dbReference>
<evidence type="ECO:0000259" key="3">
    <source>
        <dbReference type="Pfam" id="PF22939"/>
    </source>
</evidence>
<evidence type="ECO:0000313" key="6">
    <source>
        <dbReference type="Proteomes" id="UP000246991"/>
    </source>
</evidence>
<dbReference type="AlphaFoldDB" id="A0A317SLP1"/>
<dbReference type="Gene3D" id="3.40.50.300">
    <property type="entry name" value="P-loop containing nucleotide triphosphate hydrolases"/>
    <property type="match status" value="1"/>
</dbReference>
<dbReference type="OrthoDB" id="4368006at2759"/>
<feature type="domain" description="GPI inositol-deacylase winged helix" evidence="3">
    <location>
        <begin position="361"/>
        <end position="442"/>
    </location>
</feature>
<feature type="domain" description="Nephrocystin 3-like N-terminal" evidence="4">
    <location>
        <begin position="82"/>
        <end position="248"/>
    </location>
</feature>
<dbReference type="Pfam" id="PF22939">
    <property type="entry name" value="WHD_GPIID"/>
    <property type="match status" value="1"/>
</dbReference>
<evidence type="ECO:0000259" key="4">
    <source>
        <dbReference type="Pfam" id="PF24883"/>
    </source>
</evidence>
<keyword evidence="1" id="KW-0677">Repeat</keyword>
<sequence length="600" mass="67245">MDNQQSNPYAAGPSGPQRYAPGISVVHNTGSNNNFNSHNATYNSYHNNGGTNSSPKYEDIVRCLYKSDYVSHRHRVAAPAEGTCIWVTKHVKYEEWLEKKGLGLLWLSADPGCGKSVIASFLVGHLREIRKDAIVCYFFFKDDNEEQRSATFALCAILHQLFGKNEPLHRYALEEFRLKAERFTGEMDALWGILVNAAADRECGDVICVVDGLDECESKTRGQLIGRMTALFGSQTSDTPLKFLVTSRPYHEIEMGLGSPTTTIRLKGEGEVSSITADVNRVIEKGIEELESYWEQRGWLGNLRNLLELSADRTFLWVSLVLEILKECEDGSLEEFTEIATSVPRDLPQVYTKILDKTKNPGGARQVLRIVVAAARPLTLAEMHAALRITPDHTAIKGLGQPPPQYERTVKDLCGLFVRIVDSKVYLVHQTAKEFLVKGELKGQGNWQYTLSPADSNLMLADICISYLALQDFENDPLPIDSFSGAPEKLLDSTRRICKGGSNKFLTWLKVYWQNSARYHFTHLMIASWLGQRKVVERLLEEGRDDINERSKHYGTALNIAALQGDKDITAELLGRGAKAYLGEEEYDISKTVCRTPLSE</sequence>
<dbReference type="InterPro" id="IPR002110">
    <property type="entry name" value="Ankyrin_rpt"/>
</dbReference>
<dbReference type="PANTHER" id="PTHR10039">
    <property type="entry name" value="AMELOGENIN"/>
    <property type="match status" value="1"/>
</dbReference>
<evidence type="ECO:0000256" key="1">
    <source>
        <dbReference type="ARBA" id="ARBA00022737"/>
    </source>
</evidence>
<dbReference type="SUPFAM" id="SSF52540">
    <property type="entry name" value="P-loop containing nucleoside triphosphate hydrolases"/>
    <property type="match status" value="1"/>
</dbReference>
<dbReference type="Gene3D" id="1.25.40.20">
    <property type="entry name" value="Ankyrin repeat-containing domain"/>
    <property type="match status" value="1"/>
</dbReference>
<dbReference type="InterPro" id="IPR054471">
    <property type="entry name" value="GPIID_WHD"/>
</dbReference>
<dbReference type="InterPro" id="IPR056884">
    <property type="entry name" value="NPHP3-like_N"/>
</dbReference>
<proteinExistence type="predicted"/>
<dbReference type="InterPro" id="IPR027417">
    <property type="entry name" value="P-loop_NTPase"/>
</dbReference>